<reference evidence="16 17" key="1">
    <citation type="submission" date="2014-11" db="EMBL/GenBank/DDBJ databases">
        <authorList>
            <person name="Urmite Genomes Urmite Genomes"/>
        </authorList>
    </citation>
    <scope>NUCLEOTIDE SEQUENCE [LARGE SCALE GENOMIC DNA]</scope>
    <source>
        <strain evidence="16 17">Oc5</strain>
    </source>
</reference>
<dbReference type="InterPro" id="IPR013013">
    <property type="entry name" value="PTS_EIIC_1"/>
</dbReference>
<dbReference type="FunFam" id="3.30.1360.60:FF:000001">
    <property type="entry name" value="PTS system glucose-specific IIBC component PtsG"/>
    <property type="match status" value="1"/>
</dbReference>
<dbReference type="PANTHER" id="PTHR30175">
    <property type="entry name" value="PHOSPHOTRANSFERASE SYSTEM TRANSPORT PROTEIN"/>
    <property type="match status" value="1"/>
</dbReference>
<feature type="transmembrane region" description="Helical" evidence="12">
    <location>
        <begin position="102"/>
        <end position="130"/>
    </location>
</feature>
<protein>
    <submittedName>
        <fullName evidence="16">PTS system beta-glucoside-specific EIIBCA component</fullName>
    </submittedName>
</protein>
<dbReference type="OrthoDB" id="9769191at2"/>
<evidence type="ECO:0000256" key="9">
    <source>
        <dbReference type="ARBA" id="ARBA00022989"/>
    </source>
</evidence>
<feature type="transmembrane region" description="Helical" evidence="12">
    <location>
        <begin position="252"/>
        <end position="274"/>
    </location>
</feature>
<keyword evidence="17" id="KW-1185">Reference proteome</keyword>
<feature type="transmembrane region" description="Helical" evidence="12">
    <location>
        <begin position="142"/>
        <end position="162"/>
    </location>
</feature>
<evidence type="ECO:0000256" key="4">
    <source>
        <dbReference type="ARBA" id="ARBA00022597"/>
    </source>
</evidence>
<keyword evidence="9 12" id="KW-1133">Transmembrane helix</keyword>
<evidence type="ECO:0000259" key="15">
    <source>
        <dbReference type="PROSITE" id="PS51103"/>
    </source>
</evidence>
<comment type="subcellular location">
    <subcellularLocation>
        <location evidence="1">Cell membrane</location>
        <topology evidence="1">Multi-pass membrane protein</topology>
    </subcellularLocation>
</comment>
<keyword evidence="8" id="KW-0418">Kinase</keyword>
<dbReference type="GO" id="GO:0090589">
    <property type="term" value="F:protein-phosphocysteine-trehalose phosphotransferase system transporter activity"/>
    <property type="evidence" value="ECO:0007669"/>
    <property type="project" value="TreeGrafter"/>
</dbReference>
<dbReference type="NCBIfam" id="TIGR00830">
    <property type="entry name" value="PTBA"/>
    <property type="match status" value="1"/>
</dbReference>
<name>A0A0A1MBM2_9BACI</name>
<dbReference type="GO" id="GO:0016301">
    <property type="term" value="F:kinase activity"/>
    <property type="evidence" value="ECO:0007669"/>
    <property type="project" value="UniProtKB-KW"/>
</dbReference>
<dbReference type="InterPro" id="IPR050558">
    <property type="entry name" value="PTS_Sugar-Specific_Components"/>
</dbReference>
<feature type="domain" description="PTS EIIA type-1" evidence="13">
    <location>
        <begin position="501"/>
        <end position="605"/>
    </location>
</feature>
<dbReference type="Pfam" id="PF02378">
    <property type="entry name" value="PTS_EIIC"/>
    <property type="match status" value="1"/>
</dbReference>
<dbReference type="InterPro" id="IPR011055">
    <property type="entry name" value="Dup_hybrid_motif"/>
</dbReference>
<evidence type="ECO:0000256" key="12">
    <source>
        <dbReference type="SAM" id="Phobius"/>
    </source>
</evidence>
<evidence type="ECO:0000256" key="2">
    <source>
        <dbReference type="ARBA" id="ARBA00022448"/>
    </source>
</evidence>
<keyword evidence="3" id="KW-1003">Cell membrane</keyword>
<dbReference type="GO" id="GO:0009401">
    <property type="term" value="P:phosphoenolpyruvate-dependent sugar phosphotransferase system"/>
    <property type="evidence" value="ECO:0007669"/>
    <property type="project" value="UniProtKB-KW"/>
</dbReference>
<dbReference type="PROSITE" id="PS01035">
    <property type="entry name" value="PTS_EIIB_TYPE_1_CYS"/>
    <property type="match status" value="1"/>
</dbReference>
<evidence type="ECO:0000256" key="7">
    <source>
        <dbReference type="ARBA" id="ARBA00022692"/>
    </source>
</evidence>
<dbReference type="GO" id="GO:0008982">
    <property type="term" value="F:protein-N(PI)-phosphohistidine-sugar phosphotransferase activity"/>
    <property type="evidence" value="ECO:0007669"/>
    <property type="project" value="InterPro"/>
</dbReference>
<dbReference type="Proteomes" id="UP000040453">
    <property type="component" value="Unassembled WGS sequence"/>
</dbReference>
<evidence type="ECO:0000256" key="6">
    <source>
        <dbReference type="ARBA" id="ARBA00022683"/>
    </source>
</evidence>
<dbReference type="RefSeq" id="WP_042535638.1">
    <property type="nucleotide sequence ID" value="NZ_CDGG01000001.1"/>
</dbReference>
<proteinExistence type="predicted"/>
<feature type="transmembrane region" description="Helical" evidence="12">
    <location>
        <begin position="431"/>
        <end position="452"/>
    </location>
</feature>
<keyword evidence="7 12" id="KW-0812">Transmembrane</keyword>
<dbReference type="STRING" id="545501.BN997_00261"/>
<evidence type="ECO:0000259" key="14">
    <source>
        <dbReference type="PROSITE" id="PS51098"/>
    </source>
</evidence>
<feature type="transmembrane region" description="Helical" evidence="12">
    <location>
        <begin position="286"/>
        <end position="307"/>
    </location>
</feature>
<evidence type="ECO:0000313" key="17">
    <source>
        <dbReference type="Proteomes" id="UP000040453"/>
    </source>
</evidence>
<keyword evidence="6" id="KW-0598">Phosphotransferase system</keyword>
<evidence type="ECO:0000256" key="1">
    <source>
        <dbReference type="ARBA" id="ARBA00004651"/>
    </source>
</evidence>
<dbReference type="FunFam" id="2.70.70.10:FF:000001">
    <property type="entry name" value="PTS system glucose-specific IIA component"/>
    <property type="match status" value="1"/>
</dbReference>
<dbReference type="InterPro" id="IPR036878">
    <property type="entry name" value="Glu_permease_IIB"/>
</dbReference>
<evidence type="ECO:0000259" key="13">
    <source>
        <dbReference type="PROSITE" id="PS51093"/>
    </source>
</evidence>
<dbReference type="PANTHER" id="PTHR30175:SF1">
    <property type="entry name" value="PTS SYSTEM ARBUTIN-, CELLOBIOSE-, AND SALICIN-SPECIFIC EIIBC COMPONENT-RELATED"/>
    <property type="match status" value="1"/>
</dbReference>
<dbReference type="AlphaFoldDB" id="A0A0A1MBM2"/>
<dbReference type="PROSITE" id="PS51093">
    <property type="entry name" value="PTS_EIIA_TYPE_1"/>
    <property type="match status" value="1"/>
</dbReference>
<gene>
    <name evidence="16" type="primary">bglF_1</name>
    <name evidence="16" type="ORF">BN997_00261</name>
</gene>
<evidence type="ECO:0000313" key="16">
    <source>
        <dbReference type="EMBL" id="CEI80458.1"/>
    </source>
</evidence>
<dbReference type="Pfam" id="PF00358">
    <property type="entry name" value="PTS_EIIA_1"/>
    <property type="match status" value="1"/>
</dbReference>
<dbReference type="NCBIfam" id="TIGR01995">
    <property type="entry name" value="PTS-II-ABC-beta"/>
    <property type="match status" value="1"/>
</dbReference>
<accession>A0A0A1MBM2</accession>
<sequence length="630" mass="68013">MDAQKVAEQILKTVGGPENVQSLVHCMTRLRFTLNDESIVDDEDVKKTKGVLDVMKKNGQYQIIIGNEVGAVYKELNKLGNFGSSDDKPPENKKKQNIFSRVLDVIAGCMAPVIPALIGAAMIKVLLIVLPMIGLLSESSQTYQLLTVIGDGAFYFMPVLIGISAAKKFGTNQYYAASIALILLHPDFISFMGDATEAGETVKFFNVIPVTDATYAYSVIPIILSVWLLSYIEPLVDKITPAITKNFLKPMLVLLITMPIVMIIVGPIGAIIGEGLSDVVFMIHDYLGFIAVGLIAGIFPFIVITGMHHAFTPVKLSAIAQTGYEAFISIAELCSNMAQGAASLAVSIKSKNKDLKQTAGSSAFSALLAGITEPALYGVTLRLKKPMLGACIGAAAGGLVGGLFQLKSFGVATPAIVTIPQYIEDDRAITLLYVIITMLVTIVISFIATYIIGFEDIPSNDEEEEENDEKKEPHTKHALNTGIKIGSPAEGRAFSLKEVNDQTFSNELLGKGIAIVPDQGEIVAPFDGRIDVFFETGHAIGLKSESGVELLIHVGLDTVNLEGKYFNPKKKAGETVKKGETLLEFDIDKIKDAGYDITTPIIVTNSNEFMDIVGQEKEKVEKLENIITIV</sequence>
<evidence type="ECO:0000256" key="3">
    <source>
        <dbReference type="ARBA" id="ARBA00022475"/>
    </source>
</evidence>
<dbReference type="EMBL" id="CDGG01000001">
    <property type="protein sequence ID" value="CEI80458.1"/>
    <property type="molecule type" value="Genomic_DNA"/>
</dbReference>
<dbReference type="Gene3D" id="3.30.1360.60">
    <property type="entry name" value="Glucose permease domain IIB"/>
    <property type="match status" value="1"/>
</dbReference>
<dbReference type="PROSITE" id="PS51103">
    <property type="entry name" value="PTS_EIIC_TYPE_1"/>
    <property type="match status" value="1"/>
</dbReference>
<dbReference type="InterPro" id="IPR001127">
    <property type="entry name" value="PTS_EIIA_1_perm"/>
</dbReference>
<dbReference type="InterPro" id="IPR018113">
    <property type="entry name" value="PTrfase_EIIB_Cys"/>
</dbReference>
<evidence type="ECO:0000256" key="10">
    <source>
        <dbReference type="ARBA" id="ARBA00023136"/>
    </source>
</evidence>
<feature type="active site" description="Phosphocysteine intermediate; for EIIB activity" evidence="11">
    <location>
        <position position="26"/>
    </location>
</feature>
<dbReference type="Pfam" id="PF00367">
    <property type="entry name" value="PTS_EIIB"/>
    <property type="match status" value="1"/>
</dbReference>
<dbReference type="CDD" id="cd00212">
    <property type="entry name" value="PTS_IIB_glc"/>
    <property type="match status" value="1"/>
</dbReference>
<dbReference type="InterPro" id="IPR011297">
    <property type="entry name" value="PTS_IIABC_b_glu"/>
</dbReference>
<dbReference type="PROSITE" id="PS51098">
    <property type="entry name" value="PTS_EIIB_TYPE_1"/>
    <property type="match status" value="1"/>
</dbReference>
<feature type="domain" description="PTS EIIC type-1" evidence="15">
    <location>
        <begin position="104"/>
        <end position="468"/>
    </location>
</feature>
<keyword evidence="2" id="KW-0813">Transport</keyword>
<feature type="transmembrane region" description="Helical" evidence="12">
    <location>
        <begin position="213"/>
        <end position="232"/>
    </location>
</feature>
<dbReference type="GO" id="GO:0015771">
    <property type="term" value="P:trehalose transport"/>
    <property type="evidence" value="ECO:0007669"/>
    <property type="project" value="TreeGrafter"/>
</dbReference>
<dbReference type="SUPFAM" id="SSF51261">
    <property type="entry name" value="Duplicated hybrid motif"/>
    <property type="match status" value="1"/>
</dbReference>
<keyword evidence="5" id="KW-0808">Transferase</keyword>
<feature type="transmembrane region" description="Helical" evidence="12">
    <location>
        <begin position="174"/>
        <end position="193"/>
    </location>
</feature>
<feature type="domain" description="PTS EIIB type-1" evidence="14">
    <location>
        <begin position="4"/>
        <end position="86"/>
    </location>
</feature>
<dbReference type="InterPro" id="IPR003352">
    <property type="entry name" value="PTS_EIIC"/>
</dbReference>
<evidence type="ECO:0000256" key="5">
    <source>
        <dbReference type="ARBA" id="ARBA00022679"/>
    </source>
</evidence>
<dbReference type="GO" id="GO:0005886">
    <property type="term" value="C:plasma membrane"/>
    <property type="evidence" value="ECO:0007669"/>
    <property type="project" value="UniProtKB-SubCell"/>
</dbReference>
<evidence type="ECO:0000256" key="8">
    <source>
        <dbReference type="ARBA" id="ARBA00022777"/>
    </source>
</evidence>
<dbReference type="Gene3D" id="2.70.70.10">
    <property type="entry name" value="Glucose Permease (Domain IIA)"/>
    <property type="match status" value="1"/>
</dbReference>
<keyword evidence="4" id="KW-0762">Sugar transport</keyword>
<dbReference type="SUPFAM" id="SSF55604">
    <property type="entry name" value="Glucose permease domain IIB"/>
    <property type="match status" value="1"/>
</dbReference>
<keyword evidence="10 12" id="KW-0472">Membrane</keyword>
<dbReference type="InterPro" id="IPR001996">
    <property type="entry name" value="PTS_IIB_1"/>
</dbReference>
<organism evidence="16 17">
    <name type="scientific">Oceanobacillus oncorhynchi</name>
    <dbReference type="NCBI Taxonomy" id="545501"/>
    <lineage>
        <taxon>Bacteria</taxon>
        <taxon>Bacillati</taxon>
        <taxon>Bacillota</taxon>
        <taxon>Bacilli</taxon>
        <taxon>Bacillales</taxon>
        <taxon>Bacillaceae</taxon>
        <taxon>Oceanobacillus</taxon>
    </lineage>
</organism>
<evidence type="ECO:0000256" key="11">
    <source>
        <dbReference type="PROSITE-ProRule" id="PRU00421"/>
    </source>
</evidence>
<dbReference type="PROSITE" id="PS00371">
    <property type="entry name" value="PTS_EIIA_TYPE_1_HIS"/>
    <property type="match status" value="1"/>
</dbReference>